<dbReference type="EMBL" id="JBBHLI010000003">
    <property type="protein sequence ID" value="MEK9500856.1"/>
    <property type="molecule type" value="Genomic_DNA"/>
</dbReference>
<keyword evidence="4" id="KW-0808">Transferase</keyword>
<dbReference type="EC" id="2.7.13.3" evidence="2"/>
<dbReference type="InterPro" id="IPR050736">
    <property type="entry name" value="Sensor_HK_Regulatory"/>
</dbReference>
<dbReference type="InterPro" id="IPR004358">
    <property type="entry name" value="Sig_transdc_His_kin-like_C"/>
</dbReference>
<dbReference type="SUPFAM" id="SSF55874">
    <property type="entry name" value="ATPase domain of HSP90 chaperone/DNA topoisomerase II/histidine kinase"/>
    <property type="match status" value="1"/>
</dbReference>
<proteinExistence type="predicted"/>
<evidence type="ECO:0000256" key="1">
    <source>
        <dbReference type="ARBA" id="ARBA00000085"/>
    </source>
</evidence>
<dbReference type="InterPro" id="IPR003661">
    <property type="entry name" value="HisK_dim/P_dom"/>
</dbReference>
<dbReference type="CDD" id="cd00075">
    <property type="entry name" value="HATPase"/>
    <property type="match status" value="1"/>
</dbReference>
<dbReference type="Proteomes" id="UP001484239">
    <property type="component" value="Unassembled WGS sequence"/>
</dbReference>
<reference evidence="8 9" key="1">
    <citation type="submission" date="2024-02" db="EMBL/GenBank/DDBJ databases">
        <title>A novel Gemmatimonadota bacterium.</title>
        <authorList>
            <person name="Du Z.-J."/>
            <person name="Ye Y.-Q."/>
        </authorList>
    </citation>
    <scope>NUCLEOTIDE SEQUENCE [LARGE SCALE GENOMIC DNA]</scope>
    <source>
        <strain evidence="8 9">DH-20</strain>
    </source>
</reference>
<dbReference type="Pfam" id="PF14361">
    <property type="entry name" value="RsbRD_N"/>
    <property type="match status" value="1"/>
</dbReference>
<keyword evidence="9" id="KW-1185">Reference proteome</keyword>
<accession>A0ABU9E8L6</accession>
<evidence type="ECO:0000313" key="8">
    <source>
        <dbReference type="EMBL" id="MEK9500856.1"/>
    </source>
</evidence>
<dbReference type="InterPro" id="IPR036890">
    <property type="entry name" value="HATPase_C_sf"/>
</dbReference>
<dbReference type="SUPFAM" id="SSF47384">
    <property type="entry name" value="Homodimeric domain of signal transducing histidine kinase"/>
    <property type="match status" value="1"/>
</dbReference>
<keyword evidence="3" id="KW-0597">Phosphoprotein</keyword>
<dbReference type="SMART" id="SM00387">
    <property type="entry name" value="HATPase_c"/>
    <property type="match status" value="1"/>
</dbReference>
<name>A0ABU9E8L6_9BACT</name>
<keyword evidence="6" id="KW-0902">Two-component regulatory system</keyword>
<dbReference type="InterPro" id="IPR003594">
    <property type="entry name" value="HATPase_dom"/>
</dbReference>
<dbReference type="GO" id="GO:0016301">
    <property type="term" value="F:kinase activity"/>
    <property type="evidence" value="ECO:0007669"/>
    <property type="project" value="UniProtKB-KW"/>
</dbReference>
<evidence type="ECO:0000256" key="6">
    <source>
        <dbReference type="ARBA" id="ARBA00023012"/>
    </source>
</evidence>
<protein>
    <recommendedName>
        <fullName evidence="2">histidine kinase</fullName>
        <ecNumber evidence="2">2.7.13.3</ecNumber>
    </recommendedName>
</protein>
<feature type="domain" description="Histidine kinase" evidence="7">
    <location>
        <begin position="170"/>
        <end position="383"/>
    </location>
</feature>
<organism evidence="8 9">
    <name type="scientific">Gaopeijia maritima</name>
    <dbReference type="NCBI Taxonomy" id="3119007"/>
    <lineage>
        <taxon>Bacteria</taxon>
        <taxon>Pseudomonadati</taxon>
        <taxon>Gemmatimonadota</taxon>
        <taxon>Longimicrobiia</taxon>
        <taxon>Gaopeijiales</taxon>
        <taxon>Gaopeijiaceae</taxon>
        <taxon>Gaopeijia</taxon>
    </lineage>
</organism>
<dbReference type="InterPro" id="IPR036097">
    <property type="entry name" value="HisK_dim/P_sf"/>
</dbReference>
<keyword evidence="5 8" id="KW-0418">Kinase</keyword>
<comment type="caution">
    <text evidence="8">The sequence shown here is derived from an EMBL/GenBank/DDBJ whole genome shotgun (WGS) entry which is preliminary data.</text>
</comment>
<dbReference type="PROSITE" id="PS50109">
    <property type="entry name" value="HIS_KIN"/>
    <property type="match status" value="1"/>
</dbReference>
<evidence type="ECO:0000256" key="5">
    <source>
        <dbReference type="ARBA" id="ARBA00022777"/>
    </source>
</evidence>
<dbReference type="RefSeq" id="WP_405284156.1">
    <property type="nucleotide sequence ID" value="NZ_CP144380.1"/>
</dbReference>
<gene>
    <name evidence="8" type="ORF">WI372_07695</name>
</gene>
<evidence type="ECO:0000259" key="7">
    <source>
        <dbReference type="PROSITE" id="PS50109"/>
    </source>
</evidence>
<sequence length="389" mass="42891">MTFPSSPFSAFLGSRLHERREDLAHRWVRILSDQLPVDGREVFPSDDLLNHIPDILERVAEFVADPEAEVLEAMVIDDLARLAELRRCQGFGVQELLREYRILAELLQDESEAAAADFDGTVHVVEVVRAVGRLKEATFLLSSVTARSFELWQGRYAQERQEVLATYGQILSHELGNRLGAAETAAQLLATHADLPPEKVARLIDLIIESVRRGLQTVDDIGILARPLDKKVRSAPIGLRLLVKESVRLVEARAERKGIAVIEEGEAPDVRVAGSPMRVALSNLLSNAVKYHRDGPPDRWIKVTGTLDGETVLVVVEDNGPGIPEKDRERVFHHHFRGNVIEEGSGLGLAITRDALSAVGGSVSLSEGEQGGARFTVRIPTIDDEVESR</sequence>
<evidence type="ECO:0000256" key="2">
    <source>
        <dbReference type="ARBA" id="ARBA00012438"/>
    </source>
</evidence>
<dbReference type="CDD" id="cd00082">
    <property type="entry name" value="HisKA"/>
    <property type="match status" value="1"/>
</dbReference>
<dbReference type="Gene3D" id="3.30.565.10">
    <property type="entry name" value="Histidine kinase-like ATPase, C-terminal domain"/>
    <property type="match status" value="1"/>
</dbReference>
<dbReference type="InterPro" id="IPR025751">
    <property type="entry name" value="RsbRD_N_dom"/>
</dbReference>
<dbReference type="InterPro" id="IPR005467">
    <property type="entry name" value="His_kinase_dom"/>
</dbReference>
<dbReference type="PANTHER" id="PTHR43711">
    <property type="entry name" value="TWO-COMPONENT HISTIDINE KINASE"/>
    <property type="match status" value="1"/>
</dbReference>
<evidence type="ECO:0000313" key="9">
    <source>
        <dbReference type="Proteomes" id="UP001484239"/>
    </source>
</evidence>
<evidence type="ECO:0000256" key="3">
    <source>
        <dbReference type="ARBA" id="ARBA00022553"/>
    </source>
</evidence>
<evidence type="ECO:0000256" key="4">
    <source>
        <dbReference type="ARBA" id="ARBA00022679"/>
    </source>
</evidence>
<dbReference type="PANTHER" id="PTHR43711:SF1">
    <property type="entry name" value="HISTIDINE KINASE 1"/>
    <property type="match status" value="1"/>
</dbReference>
<dbReference type="PRINTS" id="PR00344">
    <property type="entry name" value="BCTRLSENSOR"/>
</dbReference>
<comment type="catalytic activity">
    <reaction evidence="1">
        <text>ATP + protein L-histidine = ADP + protein N-phospho-L-histidine.</text>
        <dbReference type="EC" id="2.7.13.3"/>
    </reaction>
</comment>
<dbReference type="Pfam" id="PF02518">
    <property type="entry name" value="HATPase_c"/>
    <property type="match status" value="1"/>
</dbReference>